<dbReference type="PANTHER" id="PTHR31661:SF1">
    <property type="entry name" value="CDAN1-INTERACTING NUCLEASE 1"/>
    <property type="match status" value="1"/>
</dbReference>
<dbReference type="KEGG" id="bgh:BDBG_17583"/>
<evidence type="ECO:0000313" key="7">
    <source>
        <dbReference type="Proteomes" id="UP000002038"/>
    </source>
</evidence>
<evidence type="ECO:0000313" key="6">
    <source>
        <dbReference type="EMBL" id="OAT11814.1"/>
    </source>
</evidence>
<sequence>MRSLDQHRENSSQHNRERFQKFFKSSDAKKKHIKTFPQHGLCKRDFETKKASQLYHKRSYPIPTKHDGIFATKSVPVGDVAYHDKARSCHRKLHNQWCSSATLPPLDNTPEGIQWRQEKQRMKEEQARLAETEFTNTIRNLGYVFQTEAEQKESMISPTPDVRFLDPIPISGHLCFWLEYKNYFGFKANPFIASQNKTQLKKYIAKIGPGGVVFRLGFETDHLNIKGVKAFHEEDLDGFLGEARSRLGWSPRGTIPSQITKFHRDQQYQILPAYAQDGVVLFRVFQGSTDSSVFEDFIEELLHHRDDTMSDRSYTGSDASFYYELKAECQERKMELQEIGEHNKQAKDNQQTFDRDREREVQEMYDPVKKQSKTPLEPITGHFCLYSVEHIDYCYSSDMYSSKYVEFYYLDEDDHSGQLLSPHVQISISIEKREGKKEEETLPIPTGNLRQTIRNDFPPTMVEAYRRVRNQGNRSQNRCLKVCEILTSCSTKQADELTLNPDSVPTSTMRSITFSFALLVVLLAALSDAWKLQIWDKNNYKGTRIHYRTGTIRQKCSNLASGSKNRANSLKWTENTPCEARFYDKDNCKGKKLLETGFWGTWKGNLGKNSNKVNSYLISCST</sequence>
<dbReference type="RefSeq" id="XP_002622286.2">
    <property type="nucleotide sequence ID" value="XM_002622240.2"/>
</dbReference>
<proteinExistence type="predicted"/>
<gene>
    <name evidence="6" type="ORF">BDBG_17583</name>
</gene>
<evidence type="ECO:0000256" key="4">
    <source>
        <dbReference type="ARBA" id="ARBA00023242"/>
    </source>
</evidence>
<dbReference type="STRING" id="559298.A0A179UUV0"/>
<keyword evidence="3" id="KW-0963">Cytoplasm</keyword>
<dbReference type="AlphaFoldDB" id="A0A179UUV0"/>
<dbReference type="Pfam" id="PF14811">
    <property type="entry name" value="TPD"/>
    <property type="match status" value="1"/>
</dbReference>
<protein>
    <recommendedName>
        <fullName evidence="5">CDAN1-interacting nuclease 1</fullName>
    </recommendedName>
</protein>
<evidence type="ECO:0000256" key="3">
    <source>
        <dbReference type="ARBA" id="ARBA00022490"/>
    </source>
</evidence>
<dbReference type="EMBL" id="GG657465">
    <property type="protein sequence ID" value="OAT11814.1"/>
    <property type="molecule type" value="Genomic_DNA"/>
</dbReference>
<accession>A0A179UUV0</accession>
<evidence type="ECO:0000256" key="1">
    <source>
        <dbReference type="ARBA" id="ARBA00004123"/>
    </source>
</evidence>
<dbReference type="PANTHER" id="PTHR31661">
    <property type="entry name" value="SIMILAR TO CDNA SEQUENCE BC052040"/>
    <property type="match status" value="1"/>
</dbReference>
<name>A0A179UUV0_BLAGS</name>
<reference evidence="7" key="1">
    <citation type="journal article" date="2015" name="PLoS Genet.">
        <title>The dynamic genome and transcriptome of the human fungal pathogen Blastomyces and close relative Emmonsia.</title>
        <authorList>
            <person name="Munoz J.F."/>
            <person name="Gauthier G.M."/>
            <person name="Desjardins C.A."/>
            <person name="Gallo J.E."/>
            <person name="Holder J."/>
            <person name="Sullivan T.D."/>
            <person name="Marty A.J."/>
            <person name="Carmen J.C."/>
            <person name="Chen Z."/>
            <person name="Ding L."/>
            <person name="Gujja S."/>
            <person name="Magrini V."/>
            <person name="Misas E."/>
            <person name="Mitreva M."/>
            <person name="Priest M."/>
            <person name="Saif S."/>
            <person name="Whiston E.A."/>
            <person name="Young S."/>
            <person name="Zeng Q."/>
            <person name="Goldman W.E."/>
            <person name="Mardis E.R."/>
            <person name="Taylor J.W."/>
            <person name="McEwen J.G."/>
            <person name="Clay O.K."/>
            <person name="Klein B.S."/>
            <person name="Cuomo C.A."/>
        </authorList>
    </citation>
    <scope>NUCLEOTIDE SEQUENCE [LARGE SCALE GENOMIC DNA]</scope>
    <source>
        <strain evidence="7">SLH14081</strain>
    </source>
</reference>
<comment type="subcellular location">
    <subcellularLocation>
        <location evidence="2">Cytoplasm</location>
    </subcellularLocation>
    <subcellularLocation>
        <location evidence="1">Nucleus</location>
    </subcellularLocation>
</comment>
<dbReference type="Proteomes" id="UP000002038">
    <property type="component" value="Unassembled WGS sequence"/>
</dbReference>
<dbReference type="GO" id="GO:0005634">
    <property type="term" value="C:nucleus"/>
    <property type="evidence" value="ECO:0007669"/>
    <property type="project" value="UniProtKB-SubCell"/>
</dbReference>
<keyword evidence="7" id="KW-1185">Reference proteome</keyword>
<dbReference type="GO" id="GO:0005737">
    <property type="term" value="C:cytoplasm"/>
    <property type="evidence" value="ECO:0007669"/>
    <property type="project" value="UniProtKB-SubCell"/>
</dbReference>
<dbReference type="GeneID" id="8508897"/>
<keyword evidence="4" id="KW-0539">Nucleus</keyword>
<dbReference type="VEuPathDB" id="FungiDB:BDBG_17583"/>
<organism evidence="6 7">
    <name type="scientific">Blastomyces gilchristii (strain SLH14081)</name>
    <name type="common">Blastomyces dermatitidis</name>
    <dbReference type="NCBI Taxonomy" id="559298"/>
    <lineage>
        <taxon>Eukaryota</taxon>
        <taxon>Fungi</taxon>
        <taxon>Dikarya</taxon>
        <taxon>Ascomycota</taxon>
        <taxon>Pezizomycotina</taxon>
        <taxon>Eurotiomycetes</taxon>
        <taxon>Eurotiomycetidae</taxon>
        <taxon>Onygenales</taxon>
        <taxon>Ajellomycetaceae</taxon>
        <taxon>Blastomyces</taxon>
    </lineage>
</organism>
<dbReference type="InterPro" id="IPR029404">
    <property type="entry name" value="CDIN1"/>
</dbReference>
<evidence type="ECO:0000256" key="2">
    <source>
        <dbReference type="ARBA" id="ARBA00004496"/>
    </source>
</evidence>
<evidence type="ECO:0000256" key="5">
    <source>
        <dbReference type="ARBA" id="ARBA00023480"/>
    </source>
</evidence>
<dbReference type="OrthoDB" id="4188416at2759"/>